<accession>A0A7J8MYZ1</accession>
<dbReference type="SUPFAM" id="SSF49764">
    <property type="entry name" value="HSP20-like chaperones"/>
    <property type="match status" value="1"/>
</dbReference>
<organism evidence="2 3">
    <name type="scientific">Gossypium lobatum</name>
    <dbReference type="NCBI Taxonomy" id="34289"/>
    <lineage>
        <taxon>Eukaryota</taxon>
        <taxon>Viridiplantae</taxon>
        <taxon>Streptophyta</taxon>
        <taxon>Embryophyta</taxon>
        <taxon>Tracheophyta</taxon>
        <taxon>Spermatophyta</taxon>
        <taxon>Magnoliopsida</taxon>
        <taxon>eudicotyledons</taxon>
        <taxon>Gunneridae</taxon>
        <taxon>Pentapetalae</taxon>
        <taxon>rosids</taxon>
        <taxon>malvids</taxon>
        <taxon>Malvales</taxon>
        <taxon>Malvaceae</taxon>
        <taxon>Malvoideae</taxon>
        <taxon>Gossypium</taxon>
    </lineage>
</organism>
<dbReference type="EMBL" id="JABEZX010000011">
    <property type="protein sequence ID" value="MBA0569899.1"/>
    <property type="molecule type" value="Genomic_DNA"/>
</dbReference>
<evidence type="ECO:0000313" key="3">
    <source>
        <dbReference type="Proteomes" id="UP000593572"/>
    </source>
</evidence>
<keyword evidence="3" id="KW-1185">Reference proteome</keyword>
<dbReference type="Gene3D" id="2.60.40.790">
    <property type="match status" value="1"/>
</dbReference>
<protein>
    <recommendedName>
        <fullName evidence="1">SHSP domain-containing protein</fullName>
    </recommendedName>
</protein>
<sequence length="44" mass="5517">MWHHVERSNGKFSRQFRLPDNAKTYKLKHPWKMGFSLLLFLRWK</sequence>
<proteinExistence type="predicted"/>
<evidence type="ECO:0000313" key="2">
    <source>
        <dbReference type="EMBL" id="MBA0569899.1"/>
    </source>
</evidence>
<evidence type="ECO:0000259" key="1">
    <source>
        <dbReference type="Pfam" id="PF00011"/>
    </source>
</evidence>
<dbReference type="Pfam" id="PF00011">
    <property type="entry name" value="HSP20"/>
    <property type="match status" value="1"/>
</dbReference>
<dbReference type="InterPro" id="IPR002068">
    <property type="entry name" value="A-crystallin/Hsp20_dom"/>
</dbReference>
<dbReference type="AlphaFoldDB" id="A0A7J8MYZ1"/>
<gene>
    <name evidence="2" type="ORF">Golob_003598</name>
</gene>
<name>A0A7J8MYZ1_9ROSI</name>
<dbReference type="InterPro" id="IPR008978">
    <property type="entry name" value="HSP20-like_chaperone"/>
</dbReference>
<reference evidence="2 3" key="1">
    <citation type="journal article" date="2019" name="Genome Biol. Evol.">
        <title>Insights into the evolution of the New World diploid cottons (Gossypium, subgenus Houzingenia) based on genome sequencing.</title>
        <authorList>
            <person name="Grover C.E."/>
            <person name="Arick M.A. 2nd"/>
            <person name="Thrash A."/>
            <person name="Conover J.L."/>
            <person name="Sanders W.S."/>
            <person name="Peterson D.G."/>
            <person name="Frelichowski J.E."/>
            <person name="Scheffler J.A."/>
            <person name="Scheffler B.E."/>
            <person name="Wendel J.F."/>
        </authorList>
    </citation>
    <scope>NUCLEOTIDE SEQUENCE [LARGE SCALE GENOMIC DNA]</scope>
    <source>
        <strain evidence="2">157</strain>
        <tissue evidence="2">Leaf</tissue>
    </source>
</reference>
<dbReference type="Proteomes" id="UP000593572">
    <property type="component" value="Unassembled WGS sequence"/>
</dbReference>
<feature type="domain" description="SHSP" evidence="1">
    <location>
        <begin position="2"/>
        <end position="28"/>
    </location>
</feature>
<comment type="caution">
    <text evidence="2">The sequence shown here is derived from an EMBL/GenBank/DDBJ whole genome shotgun (WGS) entry which is preliminary data.</text>
</comment>